<feature type="domain" description="Peptidase S26" evidence="7">
    <location>
        <begin position="9"/>
        <end position="168"/>
    </location>
</feature>
<dbReference type="InterPro" id="IPR000223">
    <property type="entry name" value="Pept_S26A_signal_pept_1"/>
</dbReference>
<evidence type="ECO:0000256" key="5">
    <source>
        <dbReference type="ARBA" id="ARBA00022801"/>
    </source>
</evidence>
<name>A0ABS6FZ85_9FIRM</name>
<feature type="transmembrane region" description="Helical" evidence="6">
    <location>
        <begin position="12"/>
        <end position="35"/>
    </location>
</feature>
<keyword evidence="6" id="KW-0472">Membrane</keyword>
<comment type="subcellular location">
    <subcellularLocation>
        <location evidence="2">Cell membrane</location>
        <topology evidence="2">Single-pass type II membrane protein</topology>
    </subcellularLocation>
    <subcellularLocation>
        <location evidence="6">Membrane</location>
        <topology evidence="6">Single-pass type II membrane protein</topology>
    </subcellularLocation>
</comment>
<dbReference type="GO" id="GO:0009003">
    <property type="term" value="F:signal peptidase activity"/>
    <property type="evidence" value="ECO:0007669"/>
    <property type="project" value="UniProtKB-EC"/>
</dbReference>
<dbReference type="RefSeq" id="WP_216414859.1">
    <property type="nucleotide sequence ID" value="NZ_JAHLQK010000001.1"/>
</dbReference>
<dbReference type="PANTHER" id="PTHR43390:SF1">
    <property type="entry name" value="CHLOROPLAST PROCESSING PEPTIDASE"/>
    <property type="match status" value="1"/>
</dbReference>
<organism evidence="8 9">
    <name type="scientific">Alkaliphilus flagellatus</name>
    <dbReference type="NCBI Taxonomy" id="2841507"/>
    <lineage>
        <taxon>Bacteria</taxon>
        <taxon>Bacillati</taxon>
        <taxon>Bacillota</taxon>
        <taxon>Clostridia</taxon>
        <taxon>Peptostreptococcales</taxon>
        <taxon>Natronincolaceae</taxon>
        <taxon>Alkaliphilus</taxon>
    </lineage>
</organism>
<evidence type="ECO:0000256" key="6">
    <source>
        <dbReference type="RuleBase" id="RU362042"/>
    </source>
</evidence>
<keyword evidence="6" id="KW-0645">Protease</keyword>
<gene>
    <name evidence="8" type="primary">lepB</name>
    <name evidence="8" type="ORF">KQI88_02955</name>
</gene>
<reference evidence="8 9" key="1">
    <citation type="submission" date="2021-06" db="EMBL/GenBank/DDBJ databases">
        <authorList>
            <person name="Sun Q."/>
            <person name="Li D."/>
        </authorList>
    </citation>
    <scope>NUCLEOTIDE SEQUENCE [LARGE SCALE GENOMIC DNA]</scope>
    <source>
        <strain evidence="8 9">MSJ-5</strain>
    </source>
</reference>
<evidence type="ECO:0000256" key="4">
    <source>
        <dbReference type="ARBA" id="ARBA00013208"/>
    </source>
</evidence>
<comment type="similarity">
    <text evidence="3 6">Belongs to the peptidase S26 family.</text>
</comment>
<keyword evidence="5 6" id="KW-0378">Hydrolase</keyword>
<sequence length="180" mass="20917">MKKKIETILDWLQAIFIAVIIAVIIENLVFSFAVVSGQSMFPTLETEDRLLVARMPYIYKELNKGDLVIFNPPNGLDKREMFIKRVIAKENDHFFIEDGVLYINGEKQIENYTCEEEYLPRNYNYIEGIVPPNMVFVMGDNRNDSNDSRTFGFVPKDRVKGKVLLKIWPLDEMKAFISPN</sequence>
<keyword evidence="9" id="KW-1185">Reference proteome</keyword>
<dbReference type="CDD" id="cd06530">
    <property type="entry name" value="S26_SPase_I"/>
    <property type="match status" value="1"/>
</dbReference>
<dbReference type="InterPro" id="IPR019758">
    <property type="entry name" value="Pept_S26A_signal_pept_1_CS"/>
</dbReference>
<dbReference type="Pfam" id="PF10502">
    <property type="entry name" value="Peptidase_S26"/>
    <property type="match status" value="1"/>
</dbReference>
<dbReference type="PROSITE" id="PS00761">
    <property type="entry name" value="SPASE_I_3"/>
    <property type="match status" value="1"/>
</dbReference>
<evidence type="ECO:0000313" key="8">
    <source>
        <dbReference type="EMBL" id="MBU5675374.1"/>
    </source>
</evidence>
<evidence type="ECO:0000256" key="2">
    <source>
        <dbReference type="ARBA" id="ARBA00004401"/>
    </source>
</evidence>
<dbReference type="InterPro" id="IPR019533">
    <property type="entry name" value="Peptidase_S26"/>
</dbReference>
<keyword evidence="6" id="KW-1133">Transmembrane helix</keyword>
<evidence type="ECO:0000256" key="1">
    <source>
        <dbReference type="ARBA" id="ARBA00000677"/>
    </source>
</evidence>
<evidence type="ECO:0000313" key="9">
    <source>
        <dbReference type="Proteomes" id="UP000779508"/>
    </source>
</evidence>
<proteinExistence type="inferred from homology"/>
<dbReference type="Proteomes" id="UP000779508">
    <property type="component" value="Unassembled WGS sequence"/>
</dbReference>
<evidence type="ECO:0000259" key="7">
    <source>
        <dbReference type="Pfam" id="PF10502"/>
    </source>
</evidence>
<dbReference type="PANTHER" id="PTHR43390">
    <property type="entry name" value="SIGNAL PEPTIDASE I"/>
    <property type="match status" value="1"/>
</dbReference>
<comment type="caution">
    <text evidence="8">The sequence shown here is derived from an EMBL/GenBank/DDBJ whole genome shotgun (WGS) entry which is preliminary data.</text>
</comment>
<evidence type="ECO:0000256" key="3">
    <source>
        <dbReference type="ARBA" id="ARBA00009370"/>
    </source>
</evidence>
<accession>A0ABS6FZ85</accession>
<dbReference type="InterPro" id="IPR019756">
    <property type="entry name" value="Pept_S26A_signal_pept_1_Ser-AS"/>
</dbReference>
<dbReference type="NCBIfam" id="TIGR02227">
    <property type="entry name" value="sigpep_I_bact"/>
    <property type="match status" value="1"/>
</dbReference>
<keyword evidence="6" id="KW-0812">Transmembrane</keyword>
<dbReference type="PROSITE" id="PS00501">
    <property type="entry name" value="SPASE_I_1"/>
    <property type="match status" value="1"/>
</dbReference>
<dbReference type="EC" id="3.4.21.89" evidence="4 6"/>
<comment type="catalytic activity">
    <reaction evidence="1 6">
        <text>Cleavage of hydrophobic, N-terminal signal or leader sequences from secreted and periplasmic proteins.</text>
        <dbReference type="EC" id="3.4.21.89"/>
    </reaction>
</comment>
<protein>
    <recommendedName>
        <fullName evidence="4 6">Signal peptidase I</fullName>
        <ecNumber evidence="4 6">3.4.21.89</ecNumber>
    </recommendedName>
</protein>
<dbReference type="EMBL" id="JAHLQK010000001">
    <property type="protein sequence ID" value="MBU5675374.1"/>
    <property type="molecule type" value="Genomic_DNA"/>
</dbReference>